<dbReference type="AlphaFoldDB" id="A0AAF0IBG7"/>
<proteinExistence type="predicted"/>
<organism evidence="2 3">
    <name type="scientific">Odinarchaeota yellowstonii (strain LCB_4)</name>
    <dbReference type="NCBI Taxonomy" id="1841599"/>
    <lineage>
        <taxon>Archaea</taxon>
        <taxon>Promethearchaeati</taxon>
        <taxon>Candidatus Odinarchaeota</taxon>
        <taxon>Candidatus Odinarchaeia</taxon>
        <taxon>Candidatus Odinarchaeales</taxon>
        <taxon>Candidatus Odinarchaeaceae</taxon>
        <taxon>Candidatus Odinarchaeum</taxon>
    </lineage>
</organism>
<protein>
    <submittedName>
        <fullName evidence="2">Uncharacterized protein</fullName>
    </submittedName>
</protein>
<evidence type="ECO:0000313" key="3">
    <source>
        <dbReference type="Proteomes" id="UP000186851"/>
    </source>
</evidence>
<evidence type="ECO:0000256" key="1">
    <source>
        <dbReference type="SAM" id="Phobius"/>
    </source>
</evidence>
<evidence type="ECO:0000313" key="2">
    <source>
        <dbReference type="EMBL" id="WEU40360.1"/>
    </source>
</evidence>
<keyword evidence="1" id="KW-0812">Transmembrane</keyword>
<accession>A0AAF0IBG7</accession>
<gene>
    <name evidence="2" type="ORF">OdinLCB4_000040</name>
</gene>
<name>A0AAF0IBG7_ODILC</name>
<keyword evidence="1" id="KW-0472">Membrane</keyword>
<sequence>MKNFKKKLENIIIFLSIYFLILIPLNLIPMIAAYGLKDIETTLNTILMIGSFNIYTFIAYSIVSGFSAGTASYLIRDGETSITASTIIVIIISSCSIILDTSLQFPLLARITIISIIVCATLIGLFCNKFFADYNKLFK</sequence>
<feature type="transmembrane region" description="Helical" evidence="1">
    <location>
        <begin position="111"/>
        <end position="131"/>
    </location>
</feature>
<reference evidence="2" key="1">
    <citation type="journal article" date="2017" name="Nature">
        <title>Asgard archaea illuminate the origin of eukaryotic cellular complexity.</title>
        <authorList>
            <person name="Zaremba-Niedzwiedzka K."/>
            <person name="Caceres E.F."/>
            <person name="Saw J.H."/>
            <person name="Backstrom D."/>
            <person name="Juzokaite L."/>
            <person name="Vancaester E."/>
            <person name="Seitz K.W."/>
            <person name="Anantharaman K."/>
            <person name="Starnawski P."/>
            <person name="Kjeldsen K.U."/>
            <person name="Scott M.B."/>
            <person name="Nunoura T."/>
            <person name="Banfield J.F."/>
            <person name="Schramm A."/>
            <person name="Baker B.J."/>
            <person name="Spang A."/>
            <person name="Ettema T.J.G."/>
        </authorList>
    </citation>
    <scope>NUCLEOTIDE SEQUENCE</scope>
    <source>
        <strain evidence="2">LCB_4</strain>
    </source>
</reference>
<dbReference type="EMBL" id="CP091871">
    <property type="protein sequence ID" value="WEU40360.1"/>
    <property type="molecule type" value="Genomic_DNA"/>
</dbReference>
<dbReference type="KEGG" id="oyw:OdinLCB4_000040"/>
<feature type="transmembrane region" description="Helical" evidence="1">
    <location>
        <begin position="54"/>
        <end position="75"/>
    </location>
</feature>
<reference evidence="2" key="2">
    <citation type="journal article" date="2022" name="Nat. Microbiol.">
        <title>A closed Candidatus Odinarchaeum chromosome exposes Asgard archaeal viruses.</title>
        <authorList>
            <person name="Tamarit D."/>
            <person name="Caceres E.F."/>
            <person name="Krupovic M."/>
            <person name="Nijland R."/>
            <person name="Eme L."/>
            <person name="Robinson N.P."/>
            <person name="Ettema T.J.G."/>
        </authorList>
    </citation>
    <scope>NUCLEOTIDE SEQUENCE</scope>
    <source>
        <strain evidence="2">LCB_4</strain>
    </source>
</reference>
<feature type="transmembrane region" description="Helical" evidence="1">
    <location>
        <begin position="82"/>
        <end position="99"/>
    </location>
</feature>
<dbReference type="Proteomes" id="UP000186851">
    <property type="component" value="Chromosome"/>
</dbReference>
<feature type="transmembrane region" description="Helical" evidence="1">
    <location>
        <begin position="12"/>
        <end position="34"/>
    </location>
</feature>
<keyword evidence="1" id="KW-1133">Transmembrane helix</keyword>